<reference evidence="1" key="1">
    <citation type="submission" date="2021-02" db="EMBL/GenBank/DDBJ databases">
        <authorList>
            <person name="Nowell W R."/>
        </authorList>
    </citation>
    <scope>NUCLEOTIDE SEQUENCE</scope>
</reference>
<proteinExistence type="predicted"/>
<evidence type="ECO:0000313" key="1">
    <source>
        <dbReference type="EMBL" id="CAF0714800.1"/>
    </source>
</evidence>
<sequence length="162" mass="18744">MNIPPSMPPYFQWIVDKRLAICAHPFHASHIRYILEQRIQTVISVIYLLLKTSFRNFKTFIPSFAHDISIKNHSYIGLDSINLLKDLFDIKGFSGLNSQLHTGHRVGSVGFNVRLRFMNFCIHNRSIVCPQLRIIGSLKRERQIGQSKSVASSEPDIFQRKY</sequence>
<gene>
    <name evidence="1" type="ORF">IZO911_LOCUS792</name>
</gene>
<dbReference type="EMBL" id="CAJNOE010000003">
    <property type="protein sequence ID" value="CAF0714800.1"/>
    <property type="molecule type" value="Genomic_DNA"/>
</dbReference>
<dbReference type="AlphaFoldDB" id="A0A813M9N5"/>
<name>A0A813M9N5_9BILA</name>
<evidence type="ECO:0000313" key="2">
    <source>
        <dbReference type="Proteomes" id="UP000663860"/>
    </source>
</evidence>
<dbReference type="Proteomes" id="UP000663860">
    <property type="component" value="Unassembled WGS sequence"/>
</dbReference>
<organism evidence="1 2">
    <name type="scientific">Adineta steineri</name>
    <dbReference type="NCBI Taxonomy" id="433720"/>
    <lineage>
        <taxon>Eukaryota</taxon>
        <taxon>Metazoa</taxon>
        <taxon>Spiralia</taxon>
        <taxon>Gnathifera</taxon>
        <taxon>Rotifera</taxon>
        <taxon>Eurotatoria</taxon>
        <taxon>Bdelloidea</taxon>
        <taxon>Adinetida</taxon>
        <taxon>Adinetidae</taxon>
        <taxon>Adineta</taxon>
    </lineage>
</organism>
<protein>
    <submittedName>
        <fullName evidence="1">Uncharacterized protein</fullName>
    </submittedName>
</protein>
<accession>A0A813M9N5</accession>
<comment type="caution">
    <text evidence="1">The sequence shown here is derived from an EMBL/GenBank/DDBJ whole genome shotgun (WGS) entry which is preliminary data.</text>
</comment>